<dbReference type="EMBL" id="BOMV01000073">
    <property type="protein sequence ID" value="GIE99575.1"/>
    <property type="molecule type" value="Genomic_DNA"/>
</dbReference>
<name>A0A919N0G1_9ACTN</name>
<dbReference type="InterPro" id="IPR016032">
    <property type="entry name" value="Sig_transdc_resp-reg_C-effctor"/>
</dbReference>
<evidence type="ECO:0000256" key="1">
    <source>
        <dbReference type="ARBA" id="ARBA00005820"/>
    </source>
</evidence>
<dbReference type="GO" id="GO:0000160">
    <property type="term" value="P:phosphorelay signal transduction system"/>
    <property type="evidence" value="ECO:0007669"/>
    <property type="project" value="InterPro"/>
</dbReference>
<dbReference type="InterPro" id="IPR001867">
    <property type="entry name" value="OmpR/PhoB-type_DNA-bd"/>
</dbReference>
<dbReference type="GO" id="GO:0006355">
    <property type="term" value="P:regulation of DNA-templated transcription"/>
    <property type="evidence" value="ECO:0007669"/>
    <property type="project" value="InterPro"/>
</dbReference>
<gene>
    <name evidence="7" type="ORF">Ari01nite_70400</name>
</gene>
<dbReference type="GO" id="GO:0003677">
    <property type="term" value="F:DNA binding"/>
    <property type="evidence" value="ECO:0007669"/>
    <property type="project" value="UniProtKB-UniRule"/>
</dbReference>
<organism evidence="7 8">
    <name type="scientific">Paractinoplanes rishiriensis</name>
    <dbReference type="NCBI Taxonomy" id="1050105"/>
    <lineage>
        <taxon>Bacteria</taxon>
        <taxon>Bacillati</taxon>
        <taxon>Actinomycetota</taxon>
        <taxon>Actinomycetes</taxon>
        <taxon>Micromonosporales</taxon>
        <taxon>Micromonosporaceae</taxon>
        <taxon>Paractinoplanes</taxon>
    </lineage>
</organism>
<comment type="caution">
    <text evidence="7">The sequence shown here is derived from an EMBL/GenBank/DDBJ whole genome shotgun (WGS) entry which is preliminary data.</text>
</comment>
<evidence type="ECO:0000313" key="7">
    <source>
        <dbReference type="EMBL" id="GIE99575.1"/>
    </source>
</evidence>
<dbReference type="InterPro" id="IPR051677">
    <property type="entry name" value="AfsR-DnrI-RedD_regulator"/>
</dbReference>
<dbReference type="Gene3D" id="1.25.40.10">
    <property type="entry name" value="Tetratricopeptide repeat domain"/>
    <property type="match status" value="1"/>
</dbReference>
<dbReference type="CDD" id="cd15831">
    <property type="entry name" value="BTAD"/>
    <property type="match status" value="1"/>
</dbReference>
<dbReference type="InterPro" id="IPR011990">
    <property type="entry name" value="TPR-like_helical_dom_sf"/>
</dbReference>
<dbReference type="SUPFAM" id="SSF46894">
    <property type="entry name" value="C-terminal effector domain of the bipartite response regulators"/>
    <property type="match status" value="1"/>
</dbReference>
<dbReference type="SMART" id="SM00862">
    <property type="entry name" value="Trans_reg_C"/>
    <property type="match status" value="1"/>
</dbReference>
<dbReference type="InterPro" id="IPR036388">
    <property type="entry name" value="WH-like_DNA-bd_sf"/>
</dbReference>
<dbReference type="PANTHER" id="PTHR35807:SF1">
    <property type="entry name" value="TRANSCRIPTIONAL REGULATOR REDD"/>
    <property type="match status" value="1"/>
</dbReference>
<dbReference type="Proteomes" id="UP000636960">
    <property type="component" value="Unassembled WGS sequence"/>
</dbReference>
<evidence type="ECO:0000313" key="8">
    <source>
        <dbReference type="Proteomes" id="UP000636960"/>
    </source>
</evidence>
<evidence type="ECO:0000256" key="3">
    <source>
        <dbReference type="ARBA" id="ARBA00023125"/>
    </source>
</evidence>
<dbReference type="Gene3D" id="1.10.10.10">
    <property type="entry name" value="Winged helix-like DNA-binding domain superfamily/Winged helix DNA-binding domain"/>
    <property type="match status" value="1"/>
</dbReference>
<feature type="DNA-binding region" description="OmpR/PhoB-type" evidence="5">
    <location>
        <begin position="1"/>
        <end position="101"/>
    </location>
</feature>
<dbReference type="InterPro" id="IPR005158">
    <property type="entry name" value="BTAD"/>
</dbReference>
<feature type="domain" description="OmpR/PhoB-type" evidence="6">
    <location>
        <begin position="1"/>
        <end position="101"/>
    </location>
</feature>
<dbReference type="SUPFAM" id="SSF48452">
    <property type="entry name" value="TPR-like"/>
    <property type="match status" value="1"/>
</dbReference>
<dbReference type="PANTHER" id="PTHR35807">
    <property type="entry name" value="TRANSCRIPTIONAL REGULATOR REDD-RELATED"/>
    <property type="match status" value="1"/>
</dbReference>
<protein>
    <recommendedName>
        <fullName evidence="6">OmpR/PhoB-type domain-containing protein</fullName>
    </recommendedName>
</protein>
<sequence>MTAPAVVIALLGPLEVTVAGRPMAVGGPGRRALLAALGLSVGTAVSVPELLEAIWDDRPPMTATTKLQGHVCALRQGLARLGGPDAAEVLQTKPPGYVLCRHRATTDLVRFDDLTRRARQAPVGEQAALLTAALRVWRGASACADIRSSAWLTSMAGSLDDRRWRATEDLAAAELALGDHDAVIDAMELLVRQAPYRERAWEHLMAAHRERGDLAAALAVHERLRRTLAADLGVAPGRRITRLADEIRGREVMKG</sequence>
<accession>A0A919N0G1</accession>
<evidence type="ECO:0000259" key="6">
    <source>
        <dbReference type="PROSITE" id="PS51755"/>
    </source>
</evidence>
<evidence type="ECO:0000256" key="2">
    <source>
        <dbReference type="ARBA" id="ARBA00023015"/>
    </source>
</evidence>
<dbReference type="Pfam" id="PF03704">
    <property type="entry name" value="BTAD"/>
    <property type="match status" value="1"/>
</dbReference>
<keyword evidence="2" id="KW-0805">Transcription regulation</keyword>
<comment type="similarity">
    <text evidence="1">Belongs to the AfsR/DnrI/RedD regulatory family.</text>
</comment>
<reference evidence="7" key="1">
    <citation type="submission" date="2021-01" db="EMBL/GenBank/DDBJ databases">
        <title>Whole genome shotgun sequence of Actinoplanes rishiriensis NBRC 108556.</title>
        <authorList>
            <person name="Komaki H."/>
            <person name="Tamura T."/>
        </authorList>
    </citation>
    <scope>NUCLEOTIDE SEQUENCE</scope>
    <source>
        <strain evidence="7">NBRC 108556</strain>
    </source>
</reference>
<proteinExistence type="inferred from homology"/>
<dbReference type="AlphaFoldDB" id="A0A919N0G1"/>
<keyword evidence="4" id="KW-0804">Transcription</keyword>
<keyword evidence="3 5" id="KW-0238">DNA-binding</keyword>
<dbReference type="SMART" id="SM01043">
    <property type="entry name" value="BTAD"/>
    <property type="match status" value="1"/>
</dbReference>
<dbReference type="PROSITE" id="PS51755">
    <property type="entry name" value="OMPR_PHOB"/>
    <property type="match status" value="1"/>
</dbReference>
<keyword evidence="8" id="KW-1185">Reference proteome</keyword>
<dbReference type="RefSeq" id="WP_203786557.1">
    <property type="nucleotide sequence ID" value="NZ_BOMV01000073.1"/>
</dbReference>
<evidence type="ECO:0000256" key="5">
    <source>
        <dbReference type="PROSITE-ProRule" id="PRU01091"/>
    </source>
</evidence>
<evidence type="ECO:0000256" key="4">
    <source>
        <dbReference type="ARBA" id="ARBA00023163"/>
    </source>
</evidence>